<feature type="domain" description="ABC transporter" evidence="5">
    <location>
        <begin position="2"/>
        <end position="236"/>
    </location>
</feature>
<dbReference type="InterPro" id="IPR003439">
    <property type="entry name" value="ABC_transporter-like_ATP-bd"/>
</dbReference>
<dbReference type="Gene3D" id="3.40.50.300">
    <property type="entry name" value="P-loop containing nucleotide triphosphate hydrolases"/>
    <property type="match status" value="1"/>
</dbReference>
<evidence type="ECO:0000313" key="6">
    <source>
        <dbReference type="EMBL" id="XDK33514.1"/>
    </source>
</evidence>
<dbReference type="PANTHER" id="PTHR42794:SF1">
    <property type="entry name" value="HEMIN IMPORT ATP-BINDING PROTEIN HMUV"/>
    <property type="match status" value="1"/>
</dbReference>
<dbReference type="SUPFAM" id="SSF52540">
    <property type="entry name" value="P-loop containing nucleoside triphosphate hydrolases"/>
    <property type="match status" value="1"/>
</dbReference>
<accession>A0AB39HRZ9</accession>
<reference evidence="6" key="1">
    <citation type="submission" date="2024-07" db="EMBL/GenBank/DDBJ databases">
        <title>Halotolerant mesophilic bacterium Ornithinibacillus sp. 4-3, sp. nov., isolated from soil.</title>
        <authorList>
            <person name="Sidarenka A.V."/>
            <person name="Guliayeva D.E."/>
            <person name="Leanovich S.I."/>
            <person name="Hileuskaya K.S."/>
            <person name="Akhremchuk A.E."/>
            <person name="Sikolenko M.A."/>
            <person name="Valentovich L.N."/>
        </authorList>
    </citation>
    <scope>NUCLEOTIDE SEQUENCE</scope>
    <source>
        <strain evidence="6">4-3</strain>
    </source>
</reference>
<dbReference type="InterPro" id="IPR017871">
    <property type="entry name" value="ABC_transporter-like_CS"/>
</dbReference>
<dbReference type="SMART" id="SM00382">
    <property type="entry name" value="AAA"/>
    <property type="match status" value="1"/>
</dbReference>
<gene>
    <name evidence="6" type="ORF">AB4Y30_03910</name>
</gene>
<dbReference type="InterPro" id="IPR027417">
    <property type="entry name" value="P-loop_NTPase"/>
</dbReference>
<dbReference type="GO" id="GO:0016887">
    <property type="term" value="F:ATP hydrolysis activity"/>
    <property type="evidence" value="ECO:0007669"/>
    <property type="project" value="InterPro"/>
</dbReference>
<dbReference type="PROSITE" id="PS00211">
    <property type="entry name" value="ABC_TRANSPORTER_1"/>
    <property type="match status" value="1"/>
</dbReference>
<sequence>MIKVNDLHVSLNNKAILKNINASIPKGSFSGLIGPNGSGKTTLLKTLSKLIPYDKGEVSIAEKELSFYKHKTLARELSYVPQDTNIDFDFNVKDIVAMGRYAHGTFFNKEISNEAIVKEAMIATNTWRFADKSILSLSGGQRQLVCIAKALAQDTPLILLDEPIAALDIYYQIRILKLLKELTMQGKTVVTVLHDLNLVARFCENVLLLEDGKIKAHGSCKEVLTEQTLQETYQIEAAVREDKLIKTIQITPL</sequence>
<dbReference type="CDD" id="cd03214">
    <property type="entry name" value="ABC_Iron-Siderophores_B12_Hemin"/>
    <property type="match status" value="1"/>
</dbReference>
<keyword evidence="4" id="KW-1278">Translocase</keyword>
<dbReference type="InterPro" id="IPR003593">
    <property type="entry name" value="AAA+_ATPase"/>
</dbReference>
<proteinExistence type="predicted"/>
<dbReference type="RefSeq" id="WP_368654192.1">
    <property type="nucleotide sequence ID" value="NZ_CP162599.1"/>
</dbReference>
<dbReference type="PANTHER" id="PTHR42794">
    <property type="entry name" value="HEMIN IMPORT ATP-BINDING PROTEIN HMUV"/>
    <property type="match status" value="1"/>
</dbReference>
<evidence type="ECO:0000259" key="5">
    <source>
        <dbReference type="PROSITE" id="PS50893"/>
    </source>
</evidence>
<name>A0AB39HRZ9_9BACI</name>
<dbReference type="FunFam" id="3.40.50.300:FF:000134">
    <property type="entry name" value="Iron-enterobactin ABC transporter ATP-binding protein"/>
    <property type="match status" value="1"/>
</dbReference>
<dbReference type="GO" id="GO:0005524">
    <property type="term" value="F:ATP binding"/>
    <property type="evidence" value="ECO:0007669"/>
    <property type="project" value="UniProtKB-KW"/>
</dbReference>
<evidence type="ECO:0000256" key="3">
    <source>
        <dbReference type="ARBA" id="ARBA00022840"/>
    </source>
</evidence>
<evidence type="ECO:0000256" key="4">
    <source>
        <dbReference type="ARBA" id="ARBA00022967"/>
    </source>
</evidence>
<keyword evidence="1" id="KW-0813">Transport</keyword>
<dbReference type="AlphaFoldDB" id="A0AB39HRZ9"/>
<protein>
    <submittedName>
        <fullName evidence="6">ABC transporter ATP-binding protein</fullName>
    </submittedName>
</protein>
<dbReference type="Pfam" id="PF00005">
    <property type="entry name" value="ABC_tran"/>
    <property type="match status" value="1"/>
</dbReference>
<dbReference type="EMBL" id="CP162599">
    <property type="protein sequence ID" value="XDK33514.1"/>
    <property type="molecule type" value="Genomic_DNA"/>
</dbReference>
<keyword evidence="2" id="KW-0547">Nucleotide-binding</keyword>
<organism evidence="6">
    <name type="scientific">Ornithinibacillus sp. 4-3</name>
    <dbReference type="NCBI Taxonomy" id="3231488"/>
    <lineage>
        <taxon>Bacteria</taxon>
        <taxon>Bacillati</taxon>
        <taxon>Bacillota</taxon>
        <taxon>Bacilli</taxon>
        <taxon>Bacillales</taxon>
        <taxon>Bacillaceae</taxon>
        <taxon>Ornithinibacillus</taxon>
    </lineage>
</organism>
<keyword evidence="3 6" id="KW-0067">ATP-binding</keyword>
<evidence type="ECO:0000256" key="2">
    <source>
        <dbReference type="ARBA" id="ARBA00022741"/>
    </source>
</evidence>
<evidence type="ECO:0000256" key="1">
    <source>
        <dbReference type="ARBA" id="ARBA00022448"/>
    </source>
</evidence>
<dbReference type="PROSITE" id="PS50893">
    <property type="entry name" value="ABC_TRANSPORTER_2"/>
    <property type="match status" value="1"/>
</dbReference>